<accession>A0A7W9UK81</accession>
<gene>
    <name evidence="1" type="ORF">BJY24_005160</name>
</gene>
<dbReference type="EMBL" id="JACHIT010000002">
    <property type="protein sequence ID" value="MBB5916248.1"/>
    <property type="molecule type" value="Genomic_DNA"/>
</dbReference>
<name>A0A7W9UK81_9NOCA</name>
<reference evidence="1 2" key="1">
    <citation type="submission" date="2020-08" db="EMBL/GenBank/DDBJ databases">
        <title>Sequencing the genomes of 1000 actinobacteria strains.</title>
        <authorList>
            <person name="Klenk H.-P."/>
        </authorList>
    </citation>
    <scope>NUCLEOTIDE SEQUENCE [LARGE SCALE GENOMIC DNA]</scope>
    <source>
        <strain evidence="1 2">DSM 43582</strain>
    </source>
</reference>
<proteinExistence type="predicted"/>
<keyword evidence="2" id="KW-1185">Reference proteome</keyword>
<evidence type="ECO:0000313" key="1">
    <source>
        <dbReference type="EMBL" id="MBB5916248.1"/>
    </source>
</evidence>
<sequence length="196" mass="20950">MTLAHPTAPPTGDPGGVACDNVRLLARIDDPAHWQARVGCLLASGRRRWLGRTEFDAGPLLRQWNRVRLPYTPPGHPTLRSAVAAAVAGAEIPGTPLTEFAAAIMLLSGCTAVVTVPAGVPDRRRAVSVSLFAFPADDLALARDLAGVTLDAAGVVTTRRETTVFLAARPLPGARARRDQRLIVPNQERCAVREYH</sequence>
<dbReference type="AlphaFoldDB" id="A0A7W9UK81"/>
<dbReference type="Proteomes" id="UP000540412">
    <property type="component" value="Unassembled WGS sequence"/>
</dbReference>
<protein>
    <submittedName>
        <fullName evidence="1">Uncharacterized protein</fullName>
    </submittedName>
</protein>
<comment type="caution">
    <text evidence="1">The sequence shown here is derived from an EMBL/GenBank/DDBJ whole genome shotgun (WGS) entry which is preliminary data.</text>
</comment>
<evidence type="ECO:0000313" key="2">
    <source>
        <dbReference type="Proteomes" id="UP000540412"/>
    </source>
</evidence>
<organism evidence="1 2">
    <name type="scientific">Nocardia transvalensis</name>
    <dbReference type="NCBI Taxonomy" id="37333"/>
    <lineage>
        <taxon>Bacteria</taxon>
        <taxon>Bacillati</taxon>
        <taxon>Actinomycetota</taxon>
        <taxon>Actinomycetes</taxon>
        <taxon>Mycobacteriales</taxon>
        <taxon>Nocardiaceae</taxon>
        <taxon>Nocardia</taxon>
    </lineage>
</organism>
<dbReference type="RefSeq" id="WP_040750851.1">
    <property type="nucleotide sequence ID" value="NZ_JACHIT010000002.1"/>
</dbReference>